<dbReference type="Gene3D" id="3.10.450.50">
    <property type="match status" value="1"/>
</dbReference>
<proteinExistence type="predicted"/>
<dbReference type="STRING" id="54.SAMN02745121_09011"/>
<evidence type="ECO:0000313" key="1">
    <source>
        <dbReference type="EMBL" id="SFF46167.1"/>
    </source>
</evidence>
<sequence length="126" mass="14024">MTGSERNKAVVRALQEAINRRDFPAVETLLAPSFVQHDPTDNRAAVTRAGFMSRLRFDAEQNPAAQEHVDFLVAEEDFVAVLLHHVGNRPDSSPSGTTDSHVQIFRVTGGRLAEVWGRRGVYCRHS</sequence>
<dbReference type="InterPro" id="IPR032710">
    <property type="entry name" value="NTF2-like_dom_sf"/>
</dbReference>
<dbReference type="RefSeq" id="WP_170136171.1">
    <property type="nucleotide sequence ID" value="NZ_FOMX01000089.1"/>
</dbReference>
<protein>
    <submittedName>
        <fullName evidence="1">Predicted SnoaL-like aldol condensation-catalyzing enzyme</fullName>
    </submittedName>
</protein>
<accession>A0A1I2IYU2</accession>
<organism evidence="1 2">
    <name type="scientific">Nannocystis exedens</name>
    <dbReference type="NCBI Taxonomy" id="54"/>
    <lineage>
        <taxon>Bacteria</taxon>
        <taxon>Pseudomonadati</taxon>
        <taxon>Myxococcota</taxon>
        <taxon>Polyangia</taxon>
        <taxon>Nannocystales</taxon>
        <taxon>Nannocystaceae</taxon>
        <taxon>Nannocystis</taxon>
    </lineage>
</organism>
<evidence type="ECO:0000313" key="2">
    <source>
        <dbReference type="Proteomes" id="UP000199400"/>
    </source>
</evidence>
<dbReference type="EMBL" id="FOMX01000089">
    <property type="protein sequence ID" value="SFF46167.1"/>
    <property type="molecule type" value="Genomic_DNA"/>
</dbReference>
<name>A0A1I2IYU2_9BACT</name>
<dbReference type="GO" id="GO:0030638">
    <property type="term" value="P:polyketide metabolic process"/>
    <property type="evidence" value="ECO:0007669"/>
    <property type="project" value="InterPro"/>
</dbReference>
<dbReference type="SUPFAM" id="SSF54427">
    <property type="entry name" value="NTF2-like"/>
    <property type="match status" value="1"/>
</dbReference>
<dbReference type="AlphaFoldDB" id="A0A1I2IYU2"/>
<dbReference type="Proteomes" id="UP000199400">
    <property type="component" value="Unassembled WGS sequence"/>
</dbReference>
<gene>
    <name evidence="1" type="ORF">SAMN02745121_09011</name>
</gene>
<dbReference type="InterPro" id="IPR009959">
    <property type="entry name" value="Cyclase_SnoaL-like"/>
</dbReference>
<reference evidence="2" key="1">
    <citation type="submission" date="2016-10" db="EMBL/GenBank/DDBJ databases">
        <authorList>
            <person name="Varghese N."/>
            <person name="Submissions S."/>
        </authorList>
    </citation>
    <scope>NUCLEOTIDE SEQUENCE [LARGE SCALE GENOMIC DNA]</scope>
    <source>
        <strain evidence="2">ATCC 25963</strain>
    </source>
</reference>
<dbReference type="Pfam" id="PF07366">
    <property type="entry name" value="SnoaL"/>
    <property type="match status" value="1"/>
</dbReference>
<keyword evidence="2" id="KW-1185">Reference proteome</keyword>